<dbReference type="AlphaFoldDB" id="E9HDQ7"/>
<dbReference type="Proteomes" id="UP000000305">
    <property type="component" value="Unassembled WGS sequence"/>
</dbReference>
<dbReference type="PhylomeDB" id="E9HDQ7"/>
<evidence type="ECO:0000313" key="2">
    <source>
        <dbReference type="EMBL" id="EFX70068.1"/>
    </source>
</evidence>
<keyword evidence="3" id="KW-1185">Reference proteome</keyword>
<proteinExistence type="predicted"/>
<dbReference type="KEGG" id="dpx:DAPPUDRAFT_257512"/>
<accession>E9HDQ7</accession>
<evidence type="ECO:0000256" key="1">
    <source>
        <dbReference type="SAM" id="Phobius"/>
    </source>
</evidence>
<keyword evidence="1" id="KW-0472">Membrane</keyword>
<sequence length="163" mass="18213">MLAGNLDGLVSFSFQFTPAFTFEKAIGLSMIVFGVLLKFLADPLRTFLVQKLNLGNITIDVLANMKYVIDQVKTNFDYQSPGGGTRGDTQVLHTVFDCRNDNAYNAFIRSSTDWKPQLDVVHDILNVINHQAETSEVQTIVDRLVMLEAEGATATEEDFKFMP</sequence>
<evidence type="ECO:0000313" key="3">
    <source>
        <dbReference type="Proteomes" id="UP000000305"/>
    </source>
</evidence>
<protein>
    <submittedName>
        <fullName evidence="2">Uncharacterized protein</fullName>
    </submittedName>
</protein>
<organism evidence="2 3">
    <name type="scientific">Daphnia pulex</name>
    <name type="common">Water flea</name>
    <dbReference type="NCBI Taxonomy" id="6669"/>
    <lineage>
        <taxon>Eukaryota</taxon>
        <taxon>Metazoa</taxon>
        <taxon>Ecdysozoa</taxon>
        <taxon>Arthropoda</taxon>
        <taxon>Crustacea</taxon>
        <taxon>Branchiopoda</taxon>
        <taxon>Diplostraca</taxon>
        <taxon>Cladocera</taxon>
        <taxon>Anomopoda</taxon>
        <taxon>Daphniidae</taxon>
        <taxon>Daphnia</taxon>
    </lineage>
</organism>
<name>E9HDQ7_DAPPU</name>
<keyword evidence="1" id="KW-1133">Transmembrane helix</keyword>
<dbReference type="EMBL" id="GL732625">
    <property type="protein sequence ID" value="EFX70068.1"/>
    <property type="molecule type" value="Genomic_DNA"/>
</dbReference>
<dbReference type="InParanoid" id="E9HDQ7"/>
<feature type="transmembrane region" description="Helical" evidence="1">
    <location>
        <begin position="20"/>
        <end position="41"/>
    </location>
</feature>
<reference evidence="2 3" key="1">
    <citation type="journal article" date="2011" name="Science">
        <title>The ecoresponsive genome of Daphnia pulex.</title>
        <authorList>
            <person name="Colbourne J.K."/>
            <person name="Pfrender M.E."/>
            <person name="Gilbert D."/>
            <person name="Thomas W.K."/>
            <person name="Tucker A."/>
            <person name="Oakley T.H."/>
            <person name="Tokishita S."/>
            <person name="Aerts A."/>
            <person name="Arnold G.J."/>
            <person name="Basu M.K."/>
            <person name="Bauer D.J."/>
            <person name="Caceres C.E."/>
            <person name="Carmel L."/>
            <person name="Casola C."/>
            <person name="Choi J.H."/>
            <person name="Detter J.C."/>
            <person name="Dong Q."/>
            <person name="Dusheyko S."/>
            <person name="Eads B.D."/>
            <person name="Frohlich T."/>
            <person name="Geiler-Samerotte K.A."/>
            <person name="Gerlach D."/>
            <person name="Hatcher P."/>
            <person name="Jogdeo S."/>
            <person name="Krijgsveld J."/>
            <person name="Kriventseva E.V."/>
            <person name="Kultz D."/>
            <person name="Laforsch C."/>
            <person name="Lindquist E."/>
            <person name="Lopez J."/>
            <person name="Manak J.R."/>
            <person name="Muller J."/>
            <person name="Pangilinan J."/>
            <person name="Patwardhan R.P."/>
            <person name="Pitluck S."/>
            <person name="Pritham E.J."/>
            <person name="Rechtsteiner A."/>
            <person name="Rho M."/>
            <person name="Rogozin I.B."/>
            <person name="Sakarya O."/>
            <person name="Salamov A."/>
            <person name="Schaack S."/>
            <person name="Shapiro H."/>
            <person name="Shiga Y."/>
            <person name="Skalitzky C."/>
            <person name="Smith Z."/>
            <person name="Souvorov A."/>
            <person name="Sung W."/>
            <person name="Tang Z."/>
            <person name="Tsuchiya D."/>
            <person name="Tu H."/>
            <person name="Vos H."/>
            <person name="Wang M."/>
            <person name="Wolf Y.I."/>
            <person name="Yamagata H."/>
            <person name="Yamada T."/>
            <person name="Ye Y."/>
            <person name="Shaw J.R."/>
            <person name="Andrews J."/>
            <person name="Crease T.J."/>
            <person name="Tang H."/>
            <person name="Lucas S.M."/>
            <person name="Robertson H.M."/>
            <person name="Bork P."/>
            <person name="Koonin E.V."/>
            <person name="Zdobnov E.M."/>
            <person name="Grigoriev I.V."/>
            <person name="Lynch M."/>
            <person name="Boore J.L."/>
        </authorList>
    </citation>
    <scope>NUCLEOTIDE SEQUENCE [LARGE SCALE GENOMIC DNA]</scope>
</reference>
<keyword evidence="1" id="KW-0812">Transmembrane</keyword>
<dbReference type="HOGENOM" id="CLU_1628697_0_0_1"/>
<dbReference type="OrthoDB" id="10374458at2759"/>
<gene>
    <name evidence="2" type="ORF">DAPPUDRAFT_257512</name>
</gene>